<evidence type="ECO:0000313" key="3">
    <source>
        <dbReference type="Proteomes" id="UP001228049"/>
    </source>
</evidence>
<gene>
    <name evidence="2" type="ORF">KUDE01_027460</name>
</gene>
<feature type="compositionally biased region" description="Polar residues" evidence="1">
    <location>
        <begin position="25"/>
        <end position="35"/>
    </location>
</feature>
<keyword evidence="3" id="KW-1185">Reference proteome</keyword>
<evidence type="ECO:0000313" key="2">
    <source>
        <dbReference type="EMBL" id="KAK1879337.1"/>
    </source>
</evidence>
<dbReference type="Proteomes" id="UP001228049">
    <property type="component" value="Unassembled WGS sequence"/>
</dbReference>
<reference evidence="2" key="1">
    <citation type="submission" date="2023-04" db="EMBL/GenBank/DDBJ databases">
        <title>Chromosome-level genome of Chaenocephalus aceratus.</title>
        <authorList>
            <person name="Park H."/>
        </authorList>
    </citation>
    <scope>NUCLEOTIDE SEQUENCE</scope>
    <source>
        <strain evidence="2">DE</strain>
        <tissue evidence="2">Muscle</tissue>
    </source>
</reference>
<name>A0AAD9EVR8_DISEL</name>
<feature type="region of interest" description="Disordered" evidence="1">
    <location>
        <begin position="1"/>
        <end position="81"/>
    </location>
</feature>
<feature type="compositionally biased region" description="Basic and acidic residues" evidence="1">
    <location>
        <begin position="9"/>
        <end position="21"/>
    </location>
</feature>
<feature type="compositionally biased region" description="Basic and acidic residues" evidence="1">
    <location>
        <begin position="50"/>
        <end position="62"/>
    </location>
</feature>
<protein>
    <submittedName>
        <fullName evidence="2">Alpha-(13)-fucosyltransferase 4</fullName>
    </submittedName>
</protein>
<organism evidence="2 3">
    <name type="scientific">Dissostichus eleginoides</name>
    <name type="common">Patagonian toothfish</name>
    <name type="synonym">Dissostichus amissus</name>
    <dbReference type="NCBI Taxonomy" id="100907"/>
    <lineage>
        <taxon>Eukaryota</taxon>
        <taxon>Metazoa</taxon>
        <taxon>Chordata</taxon>
        <taxon>Craniata</taxon>
        <taxon>Vertebrata</taxon>
        <taxon>Euteleostomi</taxon>
        <taxon>Actinopterygii</taxon>
        <taxon>Neopterygii</taxon>
        <taxon>Teleostei</taxon>
        <taxon>Neoteleostei</taxon>
        <taxon>Acanthomorphata</taxon>
        <taxon>Eupercaria</taxon>
        <taxon>Perciformes</taxon>
        <taxon>Notothenioidei</taxon>
        <taxon>Nototheniidae</taxon>
        <taxon>Dissostichus</taxon>
    </lineage>
</organism>
<proteinExistence type="predicted"/>
<dbReference type="AlphaFoldDB" id="A0AAD9EVR8"/>
<accession>A0AAD9EVR8</accession>
<evidence type="ECO:0000256" key="1">
    <source>
        <dbReference type="SAM" id="MobiDB-lite"/>
    </source>
</evidence>
<dbReference type="EMBL" id="JASDAP010000026">
    <property type="protein sequence ID" value="KAK1879337.1"/>
    <property type="molecule type" value="Genomic_DNA"/>
</dbReference>
<sequence length="81" mass="9310">MQNSTTEHGWNKERHRDRRIDAGTPPQNMSGQGKAQRQENRCRNSTTEHGWNKERHKDRRIDAGTPPQNMAGTRKGTETGE</sequence>
<comment type="caution">
    <text evidence="2">The sequence shown here is derived from an EMBL/GenBank/DDBJ whole genome shotgun (WGS) entry which is preliminary data.</text>
</comment>